<reference evidence="2 3" key="1">
    <citation type="submission" date="2019-02" db="EMBL/GenBank/DDBJ databases">
        <title>Genomic Encyclopedia of Type Strains, Phase IV (KMG-IV): sequencing the most valuable type-strain genomes for metagenomic binning, comparative biology and taxonomic classification.</title>
        <authorList>
            <person name="Goeker M."/>
        </authorList>
    </citation>
    <scope>NUCLEOTIDE SEQUENCE [LARGE SCALE GENOMIC DNA]</scope>
    <source>
        <strain evidence="2 3">DSM 18116</strain>
    </source>
</reference>
<feature type="transmembrane region" description="Helical" evidence="1">
    <location>
        <begin position="275"/>
        <end position="297"/>
    </location>
</feature>
<feature type="transmembrane region" description="Helical" evidence="1">
    <location>
        <begin position="165"/>
        <end position="183"/>
    </location>
</feature>
<accession>A0A4Q7MUD5</accession>
<keyword evidence="1" id="KW-0472">Membrane</keyword>
<dbReference type="Proteomes" id="UP000293874">
    <property type="component" value="Unassembled WGS sequence"/>
</dbReference>
<feature type="transmembrane region" description="Helical" evidence="1">
    <location>
        <begin position="30"/>
        <end position="50"/>
    </location>
</feature>
<sequence length="804" mass="90603">MLNRIKRIAGGLQYIGLRFLVFLSHLLKSFWLFFPGIIFVILAIWCFWILGQGKDLIIAFSENHEAKAFFLIAIGFWIYVTWFSSRIIATLKLRKQQEHLLKLIKTHPSAQTEKKIENVTYFELPVNWLNLWPKLIGYAGLLAIEVAVLQSPALGSNAISPGKALWYFLPGIGISIGLDRIVEKFALKNSPKQRLVFNCLLAAFLLASALVIIIPSSDILYLLWALLFLHAVYLFYINLRSRKKENGEDEKDSMFHRFMFRIMDWVRIPRKEIGYFQWFNLICIIGLGIYCAAFISLHTAKMIGPFPFVLLAFAVLGGIGNIVAAFSVKLSVNFHVLLILVALLVGSRETHFVRTKSFDNPANKGIYHQRQDILTYFSNWVNSRGAAIDSTKGKYPLYFVLANGGASRSGYWTASVLGKLEDTTEGLPSQFSKHLFCLSGTSGGGVGVATFFSLLHERKKLDSNLNVSYLRSARSFLEKDFLTFTLSHMLGPDYLKYIFHINNRTLPDRAGALEQTLEEDSHDIPDSLKPSMATPMSELLSIGDSACPLPVLCINTTRMQDGNPGVVTNIKMSKQIFNNRVDVLEALNDTLDMRLSTASILGARFPYISPAGRIDQVIPGKQRVNQNDSMLIHYFVDGGYFDNSGAGVVQEMIRAILLQSSTIKDSTFRKRVAKLEFTILHITNSPTGVAALNTVPPLRNDLLSPMLTIMGAYDMQTTVNDKRLENFLTDISDDGICAGAKYIPIHLYKDTEEKREDRKKGNKSKEAPYSMNWFISKMTLNRMDDRLTNQPNLNKMIKELTSTQ</sequence>
<dbReference type="InterPro" id="IPR016035">
    <property type="entry name" value="Acyl_Trfase/lysoPLipase"/>
</dbReference>
<feature type="transmembrane region" description="Helical" evidence="1">
    <location>
        <begin position="70"/>
        <end position="89"/>
    </location>
</feature>
<feature type="transmembrane region" description="Helical" evidence="1">
    <location>
        <begin position="303"/>
        <end position="323"/>
    </location>
</feature>
<protein>
    <recommendedName>
        <fullName evidence="4">Patatin-like phospholipase</fullName>
    </recommendedName>
</protein>
<comment type="caution">
    <text evidence="2">The sequence shown here is derived from an EMBL/GenBank/DDBJ whole genome shotgun (WGS) entry which is preliminary data.</text>
</comment>
<dbReference type="OrthoDB" id="1488930at2"/>
<dbReference type="EMBL" id="SGXA01000002">
    <property type="protein sequence ID" value="RZS71574.1"/>
    <property type="molecule type" value="Genomic_DNA"/>
</dbReference>
<organism evidence="2 3">
    <name type="scientific">Pseudobacter ginsenosidimutans</name>
    <dbReference type="NCBI Taxonomy" id="661488"/>
    <lineage>
        <taxon>Bacteria</taxon>
        <taxon>Pseudomonadati</taxon>
        <taxon>Bacteroidota</taxon>
        <taxon>Chitinophagia</taxon>
        <taxon>Chitinophagales</taxon>
        <taxon>Chitinophagaceae</taxon>
        <taxon>Pseudobacter</taxon>
    </lineage>
</organism>
<keyword evidence="1" id="KW-0812">Transmembrane</keyword>
<gene>
    <name evidence="2" type="ORF">EV199_3479</name>
</gene>
<feature type="transmembrane region" description="Helical" evidence="1">
    <location>
        <begin position="330"/>
        <end position="347"/>
    </location>
</feature>
<name>A0A4Q7MUD5_9BACT</name>
<feature type="transmembrane region" description="Helical" evidence="1">
    <location>
        <begin position="135"/>
        <end position="153"/>
    </location>
</feature>
<keyword evidence="3" id="KW-1185">Reference proteome</keyword>
<evidence type="ECO:0000313" key="3">
    <source>
        <dbReference type="Proteomes" id="UP000293874"/>
    </source>
</evidence>
<dbReference type="RefSeq" id="WP_130542064.1">
    <property type="nucleotide sequence ID" value="NZ_CP042431.1"/>
</dbReference>
<feature type="transmembrane region" description="Helical" evidence="1">
    <location>
        <begin position="220"/>
        <end position="239"/>
    </location>
</feature>
<proteinExistence type="predicted"/>
<evidence type="ECO:0000313" key="2">
    <source>
        <dbReference type="EMBL" id="RZS71574.1"/>
    </source>
</evidence>
<dbReference type="AlphaFoldDB" id="A0A4Q7MUD5"/>
<evidence type="ECO:0008006" key="4">
    <source>
        <dbReference type="Google" id="ProtNLM"/>
    </source>
</evidence>
<dbReference type="SUPFAM" id="SSF52151">
    <property type="entry name" value="FabD/lysophospholipase-like"/>
    <property type="match status" value="1"/>
</dbReference>
<evidence type="ECO:0000256" key="1">
    <source>
        <dbReference type="SAM" id="Phobius"/>
    </source>
</evidence>
<keyword evidence="1" id="KW-1133">Transmembrane helix</keyword>
<feature type="transmembrane region" description="Helical" evidence="1">
    <location>
        <begin position="195"/>
        <end position="214"/>
    </location>
</feature>